<dbReference type="InterPro" id="IPR007197">
    <property type="entry name" value="rSAM"/>
</dbReference>
<evidence type="ECO:0000256" key="9">
    <source>
        <dbReference type="ARBA" id="ARBA00023186"/>
    </source>
</evidence>
<keyword evidence="10" id="KW-0004">4Fe-4S</keyword>
<comment type="cofactor">
    <cofactor evidence="1">
        <name>[4Fe-4S] cluster</name>
        <dbReference type="ChEBI" id="CHEBI:49883"/>
    </cofactor>
</comment>
<accession>A0A368DR44</accession>
<dbReference type="InterPro" id="IPR058240">
    <property type="entry name" value="rSAM_sf"/>
</dbReference>
<feature type="domain" description="Radical SAM core" evidence="11">
    <location>
        <begin position="1"/>
        <end position="236"/>
    </location>
</feature>
<reference evidence="12 13" key="1">
    <citation type="journal article" date="2018" name="Microbiome">
        <title>Fine metagenomic profile of the Mediterranean stratified and mixed water columns revealed by assembly and recruitment.</title>
        <authorList>
            <person name="Haro-Moreno J.M."/>
            <person name="Lopez-Perez M."/>
            <person name="De La Torre J.R."/>
            <person name="Picazo A."/>
            <person name="Camacho A."/>
            <person name="Rodriguez-Valera F."/>
        </authorList>
    </citation>
    <scope>NUCLEOTIDE SEQUENCE [LARGE SCALE GENOMIC DNA]</scope>
    <source>
        <strain evidence="12">MED-G57</strain>
    </source>
</reference>
<sequence length="382" mass="43888">MKSKFSIYIHWPYCLSKCPYCDFNSHVSKEKIDQDQYSSLIKKELDHYCEVMNSKNISSIFFGGGTPSLMDPSVVYEILNHIEKKFKFDDKTEITLEANPTSVELDKFRHYSDFGINRVSIGVQSLNDIDLKKLGRNHTSKEAIRAIEIAHQYFNSISIDLIYSRPGQKINEWKAELLQALALGTHHISLYQLTIEPKTTYEKLFKSGKLILPNEELSRELYLLTESVCKDYSLFKYELSNFSKKGHESIHNLNYWNSGEWVGVGPGAHSRIENKDGERISIINEYDPRKWQEYVKMSGFSSIKKQNLSQENICDEYILMSMRTSKGMSVNKYTDLGGHLDKTKLKSLTAGGYIKVNKNTNYLQITSKGSIISDFIISELAL</sequence>
<comment type="subcellular location">
    <subcellularLocation>
        <location evidence="10">Cytoplasm</location>
    </subcellularLocation>
</comment>
<dbReference type="CDD" id="cd01335">
    <property type="entry name" value="Radical_SAM"/>
    <property type="match status" value="1"/>
</dbReference>
<dbReference type="PANTHER" id="PTHR13932:SF5">
    <property type="entry name" value="RADICAL S-ADENOSYL METHIONINE DOMAIN-CONTAINING PROTEIN 1, MITOCHONDRIAL"/>
    <property type="match status" value="1"/>
</dbReference>
<dbReference type="SFLD" id="SFLDG01065">
    <property type="entry name" value="anaerobic_coproporphyrinogen-I"/>
    <property type="match status" value="1"/>
</dbReference>
<evidence type="ECO:0000256" key="3">
    <source>
        <dbReference type="ARBA" id="ARBA00017228"/>
    </source>
</evidence>
<evidence type="ECO:0000256" key="7">
    <source>
        <dbReference type="ARBA" id="ARBA00023004"/>
    </source>
</evidence>
<dbReference type="Proteomes" id="UP000253570">
    <property type="component" value="Unassembled WGS sequence"/>
</dbReference>
<dbReference type="InterPro" id="IPR004559">
    <property type="entry name" value="HemW-like"/>
</dbReference>
<name>A0A368DR44_9PROT</name>
<keyword evidence="7 10" id="KW-0408">Iron</keyword>
<dbReference type="SFLD" id="SFLDF00562">
    <property type="entry name" value="HemN-like__clustered_with_heat"/>
    <property type="match status" value="1"/>
</dbReference>
<keyword evidence="9 10" id="KW-0143">Chaperone</keyword>
<dbReference type="GO" id="GO:0004109">
    <property type="term" value="F:coproporphyrinogen oxidase activity"/>
    <property type="evidence" value="ECO:0007669"/>
    <property type="project" value="InterPro"/>
</dbReference>
<dbReference type="AlphaFoldDB" id="A0A368DR44"/>
<dbReference type="GO" id="GO:0046872">
    <property type="term" value="F:metal ion binding"/>
    <property type="evidence" value="ECO:0007669"/>
    <property type="project" value="UniProtKB-UniRule"/>
</dbReference>
<dbReference type="EMBL" id="QOQD01000002">
    <property type="protein sequence ID" value="RCL74322.1"/>
    <property type="molecule type" value="Genomic_DNA"/>
</dbReference>
<keyword evidence="10" id="KW-0963">Cytoplasm</keyword>
<dbReference type="GO" id="GO:0005737">
    <property type="term" value="C:cytoplasm"/>
    <property type="evidence" value="ECO:0007669"/>
    <property type="project" value="UniProtKB-SubCell"/>
</dbReference>
<evidence type="ECO:0000256" key="6">
    <source>
        <dbReference type="ARBA" id="ARBA00022723"/>
    </source>
</evidence>
<comment type="function">
    <text evidence="10">Probably acts as a heme chaperone, transferring heme to an unknown acceptor. Binds one molecule of heme per monomer, possibly covalently. Binds 1 [4Fe-4S] cluster. The cluster is coordinated with 3 cysteines and an exchangeable S-adenosyl-L-methionine.</text>
</comment>
<dbReference type="SUPFAM" id="SSF102114">
    <property type="entry name" value="Radical SAM enzymes"/>
    <property type="match status" value="1"/>
</dbReference>
<evidence type="ECO:0000256" key="2">
    <source>
        <dbReference type="ARBA" id="ARBA00006100"/>
    </source>
</evidence>
<evidence type="ECO:0000313" key="12">
    <source>
        <dbReference type="EMBL" id="RCL74322.1"/>
    </source>
</evidence>
<dbReference type="SMART" id="SM00729">
    <property type="entry name" value="Elp3"/>
    <property type="match status" value="1"/>
</dbReference>
<evidence type="ECO:0000256" key="4">
    <source>
        <dbReference type="ARBA" id="ARBA00022617"/>
    </source>
</evidence>
<dbReference type="SFLD" id="SFLDS00029">
    <property type="entry name" value="Radical_SAM"/>
    <property type="match status" value="1"/>
</dbReference>
<protein>
    <recommendedName>
        <fullName evidence="3 10">Heme chaperone HemW</fullName>
    </recommendedName>
</protein>
<dbReference type="PANTHER" id="PTHR13932">
    <property type="entry name" value="COPROPORPHYRINIGEN III OXIDASE"/>
    <property type="match status" value="1"/>
</dbReference>
<gene>
    <name evidence="12" type="ORF">DBW71_00940</name>
</gene>
<proteinExistence type="inferred from homology"/>
<dbReference type="GO" id="GO:0051539">
    <property type="term" value="F:4 iron, 4 sulfur cluster binding"/>
    <property type="evidence" value="ECO:0007669"/>
    <property type="project" value="UniProtKB-UniRule"/>
</dbReference>
<evidence type="ECO:0000313" key="13">
    <source>
        <dbReference type="Proteomes" id="UP000253570"/>
    </source>
</evidence>
<dbReference type="InterPro" id="IPR013785">
    <property type="entry name" value="Aldolase_TIM"/>
</dbReference>
<keyword evidence="5 10" id="KW-0949">S-adenosyl-L-methionine</keyword>
<dbReference type="Pfam" id="PF04055">
    <property type="entry name" value="Radical_SAM"/>
    <property type="match status" value="1"/>
</dbReference>
<evidence type="ECO:0000256" key="8">
    <source>
        <dbReference type="ARBA" id="ARBA00023014"/>
    </source>
</evidence>
<dbReference type="InterPro" id="IPR006638">
    <property type="entry name" value="Elp3/MiaA/NifB-like_rSAM"/>
</dbReference>
<comment type="caution">
    <text evidence="12">The sequence shown here is derived from an EMBL/GenBank/DDBJ whole genome shotgun (WGS) entry which is preliminary data.</text>
</comment>
<evidence type="ECO:0000259" key="11">
    <source>
        <dbReference type="PROSITE" id="PS51918"/>
    </source>
</evidence>
<evidence type="ECO:0000256" key="10">
    <source>
        <dbReference type="RuleBase" id="RU364116"/>
    </source>
</evidence>
<keyword evidence="4 10" id="KW-0349">Heme</keyword>
<keyword evidence="6 10" id="KW-0479">Metal-binding</keyword>
<dbReference type="SFLD" id="SFLDF00288">
    <property type="entry name" value="HemN-like__clustered_with_nucl"/>
    <property type="match status" value="1"/>
</dbReference>
<organism evidence="12 13">
    <name type="scientific">PS1 clade bacterium</name>
    <dbReference type="NCBI Taxonomy" id="2175152"/>
    <lineage>
        <taxon>Bacteria</taxon>
        <taxon>Pseudomonadati</taxon>
        <taxon>Pseudomonadota</taxon>
        <taxon>Alphaproteobacteria</taxon>
        <taxon>PS1 clade</taxon>
    </lineage>
</organism>
<dbReference type="Gene3D" id="3.20.20.70">
    <property type="entry name" value="Aldolase class I"/>
    <property type="match status" value="1"/>
</dbReference>
<evidence type="ECO:0000256" key="5">
    <source>
        <dbReference type="ARBA" id="ARBA00022691"/>
    </source>
</evidence>
<dbReference type="PROSITE" id="PS51918">
    <property type="entry name" value="RADICAL_SAM"/>
    <property type="match status" value="1"/>
</dbReference>
<keyword evidence="8 10" id="KW-0411">Iron-sulfur</keyword>
<dbReference type="NCBIfam" id="TIGR00539">
    <property type="entry name" value="hemN_rel"/>
    <property type="match status" value="1"/>
</dbReference>
<evidence type="ECO:0000256" key="1">
    <source>
        <dbReference type="ARBA" id="ARBA00001966"/>
    </source>
</evidence>
<comment type="similarity">
    <text evidence="2">Belongs to the anaerobic coproporphyrinogen-III oxidase family. HemW subfamily.</text>
</comment>
<dbReference type="GO" id="GO:0006779">
    <property type="term" value="P:porphyrin-containing compound biosynthetic process"/>
    <property type="evidence" value="ECO:0007669"/>
    <property type="project" value="InterPro"/>
</dbReference>
<dbReference type="InterPro" id="IPR034505">
    <property type="entry name" value="Coproporphyrinogen-III_oxidase"/>
</dbReference>